<reference evidence="1 2" key="1">
    <citation type="submission" date="2016-07" db="EMBL/GenBank/DDBJ databases">
        <title>Multiple horizontal gene transfer events from other fungi enriched the ability of initially mycotrophic Trichoderma (Ascomycota) to feed on dead plant biomass.</title>
        <authorList>
            <consortium name="DOE Joint Genome Institute"/>
            <person name="Aerts A."/>
            <person name="Atanasova L."/>
            <person name="Chenthamara K."/>
            <person name="Zhang J."/>
            <person name="Grujic M."/>
            <person name="Henrissat B."/>
            <person name="Kuo A."/>
            <person name="Salamov A."/>
            <person name="Lipzen A."/>
            <person name="Labutti K."/>
            <person name="Barry K."/>
            <person name="Miao Y."/>
            <person name="Rahimi M.J."/>
            <person name="Shen Q."/>
            <person name="Grigoriev I.V."/>
            <person name="Kubicek C.P."/>
            <person name="Druzhinina I.S."/>
        </authorList>
    </citation>
    <scope>NUCLEOTIDE SEQUENCE [LARGE SCALE GENOMIC DNA]</scope>
    <source>
        <strain evidence="1 2">CBS 226.95</strain>
    </source>
</reference>
<dbReference type="Proteomes" id="UP000241690">
    <property type="component" value="Unassembled WGS sequence"/>
</dbReference>
<evidence type="ECO:0000313" key="2">
    <source>
        <dbReference type="Proteomes" id="UP000241690"/>
    </source>
</evidence>
<evidence type="ECO:0000313" key="1">
    <source>
        <dbReference type="EMBL" id="PTB57603.1"/>
    </source>
</evidence>
<dbReference type="RefSeq" id="XP_024777280.1">
    <property type="nucleotide sequence ID" value="XM_024914441.1"/>
</dbReference>
<keyword evidence="2" id="KW-1185">Reference proteome</keyword>
<name>A0A2T4AKM1_TRIHA</name>
<protein>
    <submittedName>
        <fullName evidence="1">Uncharacterized protein</fullName>
    </submittedName>
</protein>
<organism evidence="1 2">
    <name type="scientific">Trichoderma harzianum CBS 226.95</name>
    <dbReference type="NCBI Taxonomy" id="983964"/>
    <lineage>
        <taxon>Eukaryota</taxon>
        <taxon>Fungi</taxon>
        <taxon>Dikarya</taxon>
        <taxon>Ascomycota</taxon>
        <taxon>Pezizomycotina</taxon>
        <taxon>Sordariomycetes</taxon>
        <taxon>Hypocreomycetidae</taxon>
        <taxon>Hypocreales</taxon>
        <taxon>Hypocreaceae</taxon>
        <taxon>Trichoderma</taxon>
    </lineage>
</organism>
<dbReference type="GeneID" id="36623006"/>
<dbReference type="AlphaFoldDB" id="A0A2T4AKM1"/>
<accession>A0A2T4AKM1</accession>
<gene>
    <name evidence="1" type="ORF">M431DRAFT_345026</name>
</gene>
<dbReference type="EMBL" id="KZ679677">
    <property type="protein sequence ID" value="PTB57603.1"/>
    <property type="molecule type" value="Genomic_DNA"/>
</dbReference>
<proteinExistence type="predicted"/>
<sequence>MTATPRPRSCPALCLVCRSCTRLVRPWPAKSCIWRVSALPRPYRPSLNAASPLSLGRSNNQTIQSPSTKGWQNKAFLSLVSCLIQLLLSSNQHLPPASSFFSPKPLHHITSK</sequence>